<comment type="subunit">
    <text evidence="3 10">Homodimer.</text>
</comment>
<feature type="binding site" evidence="10">
    <location>
        <position position="75"/>
    </location>
    <ligand>
        <name>thiamine diphosphate</name>
        <dbReference type="ChEBI" id="CHEBI:58937"/>
    </ligand>
</feature>
<proteinExistence type="inferred from homology"/>
<dbReference type="GO" id="GO:0030976">
    <property type="term" value="F:thiamine pyrophosphate binding"/>
    <property type="evidence" value="ECO:0007669"/>
    <property type="project" value="UniProtKB-UniRule"/>
</dbReference>
<dbReference type="EMBL" id="CP036425">
    <property type="protein sequence ID" value="QDU32670.1"/>
    <property type="molecule type" value="Genomic_DNA"/>
</dbReference>
<keyword evidence="7 10" id="KW-0784">Thiamine biosynthesis</keyword>
<feature type="binding site" evidence="10">
    <location>
        <position position="390"/>
    </location>
    <ligand>
        <name>thiamine diphosphate</name>
        <dbReference type="ChEBI" id="CHEBI:58937"/>
    </ligand>
</feature>
<evidence type="ECO:0000256" key="7">
    <source>
        <dbReference type="ARBA" id="ARBA00022977"/>
    </source>
</evidence>
<dbReference type="GO" id="GO:0009228">
    <property type="term" value="P:thiamine biosynthetic process"/>
    <property type="evidence" value="ECO:0007669"/>
    <property type="project" value="UniProtKB-UniRule"/>
</dbReference>
<dbReference type="Proteomes" id="UP000317369">
    <property type="component" value="Chromosome"/>
</dbReference>
<dbReference type="CDD" id="cd07033">
    <property type="entry name" value="TPP_PYR_DXS_TK_like"/>
    <property type="match status" value="1"/>
</dbReference>
<evidence type="ECO:0000313" key="13">
    <source>
        <dbReference type="Proteomes" id="UP000317369"/>
    </source>
</evidence>
<keyword evidence="13" id="KW-1185">Reference proteome</keyword>
<comment type="similarity">
    <text evidence="2 10">Belongs to the transketolase family. DXPS subfamily.</text>
</comment>
<dbReference type="InterPro" id="IPR029061">
    <property type="entry name" value="THDP-binding"/>
</dbReference>
<comment type="cofactor">
    <cofactor evidence="10">
        <name>Mg(2+)</name>
        <dbReference type="ChEBI" id="CHEBI:18420"/>
    </cofactor>
    <text evidence="10">Binds 1 Mg(2+) ion per subunit.</text>
</comment>
<dbReference type="PANTHER" id="PTHR43322:SF5">
    <property type="entry name" value="1-DEOXY-D-XYLULOSE-5-PHOSPHATE SYNTHASE, CHLOROPLASTIC"/>
    <property type="match status" value="1"/>
</dbReference>
<reference evidence="12 13" key="1">
    <citation type="submission" date="2019-02" db="EMBL/GenBank/DDBJ databases">
        <title>Deep-cultivation of Planctomycetes and their phenomic and genomic characterization uncovers novel biology.</title>
        <authorList>
            <person name="Wiegand S."/>
            <person name="Jogler M."/>
            <person name="Boedeker C."/>
            <person name="Pinto D."/>
            <person name="Vollmers J."/>
            <person name="Rivas-Marin E."/>
            <person name="Kohn T."/>
            <person name="Peeters S.H."/>
            <person name="Heuer A."/>
            <person name="Rast P."/>
            <person name="Oberbeckmann S."/>
            <person name="Bunk B."/>
            <person name="Jeske O."/>
            <person name="Meyerdierks A."/>
            <person name="Storesund J.E."/>
            <person name="Kallscheuer N."/>
            <person name="Luecker S."/>
            <person name="Lage O.M."/>
            <person name="Pohl T."/>
            <person name="Merkel B.J."/>
            <person name="Hornburger P."/>
            <person name="Mueller R.-W."/>
            <person name="Bruemmer F."/>
            <person name="Labrenz M."/>
            <person name="Spormann A.M."/>
            <person name="Op den Camp H."/>
            <person name="Overmann J."/>
            <person name="Amann R."/>
            <person name="Jetten M.S.M."/>
            <person name="Mascher T."/>
            <person name="Medema M.H."/>
            <person name="Devos D.P."/>
            <person name="Kaster A.-K."/>
            <person name="Ovreas L."/>
            <person name="Rohde M."/>
            <person name="Galperin M.Y."/>
            <person name="Jogler C."/>
        </authorList>
    </citation>
    <scope>NUCLEOTIDE SEQUENCE [LARGE SCALE GENOMIC DNA]</scope>
    <source>
        <strain evidence="12 13">KS4</strain>
    </source>
</reference>
<keyword evidence="4 10" id="KW-0808">Transferase</keyword>
<dbReference type="SMART" id="SM00861">
    <property type="entry name" value="Transket_pyr"/>
    <property type="match status" value="1"/>
</dbReference>
<feature type="domain" description="Transketolase-like pyrimidine-binding" evidence="11">
    <location>
        <begin position="339"/>
        <end position="503"/>
    </location>
</feature>
<protein>
    <recommendedName>
        <fullName evidence="10">1-deoxy-D-xylulose-5-phosphate synthase</fullName>
        <ecNumber evidence="10">2.2.1.7</ecNumber>
    </recommendedName>
    <alternativeName>
        <fullName evidence="10">1-deoxyxylulose-5-phosphate synthase</fullName>
        <shortName evidence="10">DXP synthase</shortName>
        <shortName evidence="10">DXPS</shortName>
    </alternativeName>
</protein>
<feature type="binding site" evidence="10">
    <location>
        <position position="148"/>
    </location>
    <ligand>
        <name>Mg(2+)</name>
        <dbReference type="ChEBI" id="CHEBI:18420"/>
    </ligand>
</feature>
<comment type="catalytic activity">
    <reaction evidence="10">
        <text>D-glyceraldehyde 3-phosphate + pyruvate + H(+) = 1-deoxy-D-xylulose 5-phosphate + CO2</text>
        <dbReference type="Rhea" id="RHEA:12605"/>
        <dbReference type="ChEBI" id="CHEBI:15361"/>
        <dbReference type="ChEBI" id="CHEBI:15378"/>
        <dbReference type="ChEBI" id="CHEBI:16526"/>
        <dbReference type="ChEBI" id="CHEBI:57792"/>
        <dbReference type="ChEBI" id="CHEBI:59776"/>
        <dbReference type="EC" id="2.2.1.7"/>
    </reaction>
</comment>
<evidence type="ECO:0000256" key="3">
    <source>
        <dbReference type="ARBA" id="ARBA00011738"/>
    </source>
</evidence>
<comment type="function">
    <text evidence="10">Catalyzes the acyloin condensation reaction between C atoms 2 and 3 of pyruvate and glyceraldehyde 3-phosphate to yield 1-deoxy-D-xylulose-5-phosphate (DXP).</text>
</comment>
<dbReference type="PANTHER" id="PTHR43322">
    <property type="entry name" value="1-D-DEOXYXYLULOSE 5-PHOSPHATE SYNTHASE-RELATED"/>
    <property type="match status" value="1"/>
</dbReference>
<dbReference type="Pfam" id="PF02779">
    <property type="entry name" value="Transket_pyr"/>
    <property type="match status" value="1"/>
</dbReference>
<evidence type="ECO:0000256" key="2">
    <source>
        <dbReference type="ARBA" id="ARBA00011081"/>
    </source>
</evidence>
<comment type="cofactor">
    <cofactor evidence="10">
        <name>thiamine diphosphate</name>
        <dbReference type="ChEBI" id="CHEBI:58937"/>
    </cofactor>
    <text evidence="10">Binds 1 thiamine pyrophosphate per subunit.</text>
</comment>
<evidence type="ECO:0000256" key="4">
    <source>
        <dbReference type="ARBA" id="ARBA00022679"/>
    </source>
</evidence>
<keyword evidence="6 10" id="KW-0460">Magnesium</keyword>
<dbReference type="GO" id="GO:0019288">
    <property type="term" value="P:isopentenyl diphosphate biosynthetic process, methylerythritol 4-phosphate pathway"/>
    <property type="evidence" value="ECO:0007669"/>
    <property type="project" value="TreeGrafter"/>
</dbReference>
<dbReference type="GO" id="GO:0016114">
    <property type="term" value="P:terpenoid biosynthetic process"/>
    <property type="evidence" value="ECO:0007669"/>
    <property type="project" value="UniProtKB-UniRule"/>
</dbReference>
<dbReference type="RefSeq" id="WP_200761523.1">
    <property type="nucleotide sequence ID" value="NZ_CP036425.1"/>
</dbReference>
<evidence type="ECO:0000313" key="12">
    <source>
        <dbReference type="EMBL" id="QDU32670.1"/>
    </source>
</evidence>
<keyword evidence="9 10" id="KW-0414">Isoprene biosynthesis</keyword>
<evidence type="ECO:0000256" key="6">
    <source>
        <dbReference type="ARBA" id="ARBA00022842"/>
    </source>
</evidence>
<feature type="binding site" evidence="10">
    <location>
        <position position="287"/>
    </location>
    <ligand>
        <name>thiamine diphosphate</name>
        <dbReference type="ChEBI" id="CHEBI:58937"/>
    </ligand>
</feature>
<dbReference type="GO" id="GO:0000287">
    <property type="term" value="F:magnesium ion binding"/>
    <property type="evidence" value="ECO:0007669"/>
    <property type="project" value="UniProtKB-UniRule"/>
</dbReference>
<dbReference type="InterPro" id="IPR005477">
    <property type="entry name" value="Dxylulose-5-P_synthase"/>
</dbReference>
<dbReference type="SUPFAM" id="SSF52518">
    <property type="entry name" value="Thiamin diphosphate-binding fold (THDP-binding)"/>
    <property type="match status" value="2"/>
</dbReference>
<dbReference type="NCBIfam" id="NF003933">
    <property type="entry name" value="PRK05444.2-2"/>
    <property type="match status" value="1"/>
</dbReference>
<dbReference type="InterPro" id="IPR009014">
    <property type="entry name" value="Transketo_C/PFOR_II"/>
</dbReference>
<dbReference type="AlphaFoldDB" id="A0A517YR17"/>
<dbReference type="HAMAP" id="MF_00315">
    <property type="entry name" value="DXP_synth"/>
    <property type="match status" value="1"/>
</dbReference>
<organism evidence="12 13">
    <name type="scientific">Poriferisphaera corsica</name>
    <dbReference type="NCBI Taxonomy" id="2528020"/>
    <lineage>
        <taxon>Bacteria</taxon>
        <taxon>Pseudomonadati</taxon>
        <taxon>Planctomycetota</taxon>
        <taxon>Phycisphaerae</taxon>
        <taxon>Phycisphaerales</taxon>
        <taxon>Phycisphaeraceae</taxon>
        <taxon>Poriferisphaera</taxon>
    </lineage>
</organism>
<feature type="binding site" evidence="10">
    <location>
        <begin position="149"/>
        <end position="150"/>
    </location>
    <ligand>
        <name>thiamine diphosphate</name>
        <dbReference type="ChEBI" id="CHEBI:58937"/>
    </ligand>
</feature>
<comment type="pathway">
    <text evidence="1 10">Metabolic intermediate biosynthesis; 1-deoxy-D-xylulose 5-phosphate biosynthesis; 1-deoxy-D-xylulose 5-phosphate from D-glyceraldehyde 3-phosphate and pyruvate: step 1/1.</text>
</comment>
<gene>
    <name evidence="10 12" type="primary">dxs</name>
    <name evidence="12" type="ORF">KS4_07040</name>
</gene>
<feature type="binding site" evidence="10">
    <location>
        <begin position="116"/>
        <end position="118"/>
    </location>
    <ligand>
        <name>thiamine diphosphate</name>
        <dbReference type="ChEBI" id="CHEBI:58937"/>
    </ligand>
</feature>
<dbReference type="GO" id="GO:0008661">
    <property type="term" value="F:1-deoxy-D-xylulose-5-phosphate synthase activity"/>
    <property type="evidence" value="ECO:0007669"/>
    <property type="project" value="UniProtKB-UniRule"/>
</dbReference>
<evidence type="ECO:0000256" key="9">
    <source>
        <dbReference type="ARBA" id="ARBA00023229"/>
    </source>
</evidence>
<dbReference type="EC" id="2.2.1.7" evidence="10"/>
<dbReference type="Pfam" id="PF02780">
    <property type="entry name" value="Transketolase_C"/>
    <property type="match status" value="1"/>
</dbReference>
<evidence type="ECO:0000256" key="5">
    <source>
        <dbReference type="ARBA" id="ARBA00022723"/>
    </source>
</evidence>
<evidence type="ECO:0000256" key="10">
    <source>
        <dbReference type="HAMAP-Rule" id="MF_00315"/>
    </source>
</evidence>
<keyword evidence="5 10" id="KW-0479">Metal-binding</keyword>
<dbReference type="CDD" id="cd02007">
    <property type="entry name" value="TPP_DXS"/>
    <property type="match status" value="1"/>
</dbReference>
<dbReference type="SUPFAM" id="SSF52922">
    <property type="entry name" value="TK C-terminal domain-like"/>
    <property type="match status" value="1"/>
</dbReference>
<accession>A0A517YR17</accession>
<dbReference type="Gene3D" id="3.40.50.920">
    <property type="match status" value="1"/>
</dbReference>
<dbReference type="UniPathway" id="UPA00064">
    <property type="reaction ID" value="UER00091"/>
</dbReference>
<evidence type="ECO:0000256" key="1">
    <source>
        <dbReference type="ARBA" id="ARBA00004980"/>
    </source>
</evidence>
<keyword evidence="8 10" id="KW-0786">Thiamine pyrophosphate</keyword>
<dbReference type="KEGG" id="pcor:KS4_07040"/>
<dbReference type="Gene3D" id="3.40.50.970">
    <property type="match status" value="2"/>
</dbReference>
<dbReference type="InterPro" id="IPR033248">
    <property type="entry name" value="Transketolase_C"/>
</dbReference>
<evidence type="ECO:0000256" key="8">
    <source>
        <dbReference type="ARBA" id="ARBA00023052"/>
    </source>
</evidence>
<dbReference type="NCBIfam" id="TIGR00204">
    <property type="entry name" value="dxs"/>
    <property type="match status" value="1"/>
</dbReference>
<evidence type="ECO:0000259" key="11">
    <source>
        <dbReference type="SMART" id="SM00861"/>
    </source>
</evidence>
<dbReference type="Pfam" id="PF13292">
    <property type="entry name" value="DXP_synthase_N"/>
    <property type="match status" value="1"/>
</dbReference>
<dbReference type="GO" id="GO:0005829">
    <property type="term" value="C:cytosol"/>
    <property type="evidence" value="ECO:0007669"/>
    <property type="project" value="TreeGrafter"/>
</dbReference>
<name>A0A517YR17_9BACT</name>
<feature type="binding site" evidence="10">
    <location>
        <position position="177"/>
    </location>
    <ligand>
        <name>Mg(2+)</name>
        <dbReference type="ChEBI" id="CHEBI:18420"/>
    </ligand>
</feature>
<sequence>MPQDLLKTINGPHDLKALSVDQLPQLADELRECICDQISRTGGHFASNLCVVELTIALHYVFDFAQDRLLFDVGHQCYPHKLLTGRQKLFPELKTKGGMAGFPEPRESEFDLFSVGHAGTAIPTAVGMAIGDTAIGEGHRRCVSIIGDASIINGVSMEGMNYAGTLNRQFLTILNDNGMAIGDPQGAVAQYFDRIRVSHTFDDLKKRGKEILEMIPGGSYLEDFYHRSGEVIKAAISTGHVFEHFGHVCVGPLDGHDLPTLVDLFNEVKDIEKPILLHVKTVKGKGYVPAEGDPFRFHAPKAGVVVNGNGEKKVEEALSKGELEKSDCSVVKKPACGGKSFTAAFADGMKGLMAKDEKVYAITAAMPDGTGLDKVAEAYPDRTIDCGLAESLGMDMAAGMAKSGLKPFYAVYSTFSQRALDQTFQEVALQGLPVRVCMDRAGYVGGDGAMMHGFMDIAMNAVFPDVVMMAPSDESNFNAGLEFMRGYEKSATFIRYPRDVVAAEELQADVPKYELGKANLIKKAKGKKPDVAVLAYGVMVYTAAEAIRELEGQGYDVALYDARFAKPVDMGLVTELIEGGIPVVTVEDHGIVGGFGTMVLEGCNEAGLRTDKLKRIAHPEKWMYQDSRGGQLKDAGLDATGVASTIRKFLDKLSHDVNVDVKTKSSQQVAK</sequence>
<dbReference type="InterPro" id="IPR005475">
    <property type="entry name" value="Transketolase-like_Pyr-bd"/>
</dbReference>
<feature type="binding site" evidence="10">
    <location>
        <position position="177"/>
    </location>
    <ligand>
        <name>thiamine diphosphate</name>
        <dbReference type="ChEBI" id="CHEBI:58937"/>
    </ligand>
</feature>